<protein>
    <submittedName>
        <fullName evidence="1">Uncharacterized protein</fullName>
    </submittedName>
</protein>
<comment type="caution">
    <text evidence="1">The sequence shown here is derived from an EMBL/GenBank/DDBJ whole genome shotgun (WGS) entry which is preliminary data.</text>
</comment>
<reference evidence="1" key="1">
    <citation type="journal article" date="2014" name="Front. Microbiol.">
        <title>High frequency of phylogenetically diverse reductive dehalogenase-homologous genes in deep subseafloor sedimentary metagenomes.</title>
        <authorList>
            <person name="Kawai M."/>
            <person name="Futagami T."/>
            <person name="Toyoda A."/>
            <person name="Takaki Y."/>
            <person name="Nishi S."/>
            <person name="Hori S."/>
            <person name="Arai W."/>
            <person name="Tsubouchi T."/>
            <person name="Morono Y."/>
            <person name="Uchiyama I."/>
            <person name="Ito T."/>
            <person name="Fujiyama A."/>
            <person name="Inagaki F."/>
            <person name="Takami H."/>
        </authorList>
    </citation>
    <scope>NUCLEOTIDE SEQUENCE</scope>
    <source>
        <strain evidence="1">Expedition CK06-06</strain>
    </source>
</reference>
<evidence type="ECO:0000313" key="1">
    <source>
        <dbReference type="EMBL" id="GAH46648.1"/>
    </source>
</evidence>
<accession>X1HMX3</accession>
<feature type="non-terminal residue" evidence="1">
    <location>
        <position position="140"/>
    </location>
</feature>
<dbReference type="AlphaFoldDB" id="X1HMX3"/>
<proteinExistence type="predicted"/>
<organism evidence="1">
    <name type="scientific">marine sediment metagenome</name>
    <dbReference type="NCBI Taxonomy" id="412755"/>
    <lineage>
        <taxon>unclassified sequences</taxon>
        <taxon>metagenomes</taxon>
        <taxon>ecological metagenomes</taxon>
    </lineage>
</organism>
<sequence>MKIPIIRATEELPRIPVTATTEGAGRAAQAVGQLSGLARDISLDLAQKQQGIKRARQVAQAEIAMEQANKDIIAKLRLEPNHETYFEDWLSEFEFASTDMLIKAKGPKTKAVMEQALSRIATREARQQKDYANQKGEFRP</sequence>
<name>X1HMX3_9ZZZZ</name>
<dbReference type="EMBL" id="BARU01006301">
    <property type="protein sequence ID" value="GAH46648.1"/>
    <property type="molecule type" value="Genomic_DNA"/>
</dbReference>
<gene>
    <name evidence="1" type="ORF">S03H2_12382</name>
</gene>